<dbReference type="STRING" id="1353009.A0A1Y2ILH7"/>
<evidence type="ECO:0000259" key="17">
    <source>
        <dbReference type="Pfam" id="PF07732"/>
    </source>
</evidence>
<dbReference type="OrthoDB" id="2121828at2759"/>
<gene>
    <name evidence="18" type="ORF">PYCCODRAFT_1370215</name>
</gene>
<dbReference type="CDD" id="cd13886">
    <property type="entry name" value="CuRO_2_MCO_like_1"/>
    <property type="match status" value="1"/>
</dbReference>
<dbReference type="EMBL" id="KZ084114">
    <property type="protein sequence ID" value="OSD01061.1"/>
    <property type="molecule type" value="Genomic_DNA"/>
</dbReference>
<evidence type="ECO:0000256" key="4">
    <source>
        <dbReference type="ARBA" id="ARBA00010609"/>
    </source>
</evidence>
<protein>
    <recommendedName>
        <fullName evidence="5">laccase</fullName>
        <ecNumber evidence="5">1.10.3.2</ecNumber>
    </recommendedName>
</protein>
<dbReference type="Pfam" id="PF00394">
    <property type="entry name" value="Cu-oxidase"/>
    <property type="match status" value="1"/>
</dbReference>
<dbReference type="PROSITE" id="PS00080">
    <property type="entry name" value="MULTICOPPER_OXIDASE2"/>
    <property type="match status" value="1"/>
</dbReference>
<evidence type="ECO:0000256" key="7">
    <source>
        <dbReference type="ARBA" id="ARBA00022723"/>
    </source>
</evidence>
<dbReference type="AlphaFoldDB" id="A0A1Y2ILH7"/>
<feature type="region of interest" description="Disordered" evidence="13">
    <location>
        <begin position="72"/>
        <end position="98"/>
    </location>
</feature>
<dbReference type="SUPFAM" id="SSF49503">
    <property type="entry name" value="Cupredoxins"/>
    <property type="match status" value="3"/>
</dbReference>
<evidence type="ECO:0000256" key="14">
    <source>
        <dbReference type="SAM" id="Phobius"/>
    </source>
</evidence>
<sequence length="630" mass="67336">MSASVSSSPEPKDGHHTHQDTLLKGSGGQNASPPARSRSRKLLIGGLVVAGIIVVIGLSVGLGVGLSVRNDHHHSSLSSSGSSSSTGPDGSVPSNLPMTNTVDSSAAFLSMDIADAAPSTRTYDFVVEERVGAPDGVLKHMLVVNGQYPGPTIEANTGDRIVVNVTNKMPNSTAIHWHGLFQRGTNYYDGTAAITQCGIPPGESMVYNFTFDGWVGSTWWHAHAGTQYTDGITGALIVHAKNESVPAYDGDLAIQMADLYHGFSPALLNLYHTPGGLEGTPGNEPVPDGGTINGVGQYGSTNTTFFNLTLAPNKMYRLRLINTGSFVAMDFSVDGHVLTVIEADGTAVEPVEVGSVSVAVAQRYSVLLRTNGTAGAYWMRAALDQDAFTYDNPGVQTEIRGVLRYGVDDDALPDAFLLDNPPSLPDGSPGELDTDDLIPVGGGPAPNATFSVYFTISMQYTGGPNYLSQFLSFINSTSWQPLQGTSSLFAHLGNNTADGSATLADSQLVTTVDEPHVVEFIIDNLDDGDHPFHLHGHKFWIVGSGAGRYQHQALDNKAPMLRDTLVIPAYTWTILRFVADNPGFWAFHCHIQWHMAAGLLFQLNVLPSESAKFDIPQYMLDQCAREGNMM</sequence>
<keyword evidence="11" id="KW-0325">Glycoprotein</keyword>
<evidence type="ECO:0000256" key="13">
    <source>
        <dbReference type="SAM" id="MobiDB-lite"/>
    </source>
</evidence>
<dbReference type="Proteomes" id="UP000193067">
    <property type="component" value="Unassembled WGS sequence"/>
</dbReference>
<feature type="domain" description="Plastocyanin-like" evidence="17">
    <location>
        <begin position="133"/>
        <end position="242"/>
    </location>
</feature>
<evidence type="ECO:0000313" key="18">
    <source>
        <dbReference type="EMBL" id="OSD01061.1"/>
    </source>
</evidence>
<keyword evidence="8" id="KW-0560">Oxidoreductase</keyword>
<keyword evidence="12" id="KW-0439">Lignin degradation</keyword>
<accession>A0A1Y2ILH7</accession>
<keyword evidence="14" id="KW-0472">Membrane</keyword>
<feature type="domain" description="Plastocyanin-like" evidence="16">
    <location>
        <begin position="494"/>
        <end position="607"/>
    </location>
</feature>
<keyword evidence="10" id="KW-1015">Disulfide bond</keyword>
<keyword evidence="19" id="KW-1185">Reference proteome</keyword>
<dbReference type="EC" id="1.10.3.2" evidence="5"/>
<evidence type="ECO:0000256" key="3">
    <source>
        <dbReference type="ARBA" id="ARBA00004613"/>
    </source>
</evidence>
<dbReference type="InterPro" id="IPR002355">
    <property type="entry name" value="Cu_oxidase_Cu_BS"/>
</dbReference>
<dbReference type="Pfam" id="PF07732">
    <property type="entry name" value="Cu-oxidase_3"/>
    <property type="match status" value="1"/>
</dbReference>
<dbReference type="CDD" id="cd13857">
    <property type="entry name" value="CuRO_1_Diphenol_Ox"/>
    <property type="match status" value="1"/>
</dbReference>
<feature type="region of interest" description="Disordered" evidence="13">
    <location>
        <begin position="1"/>
        <end position="37"/>
    </location>
</feature>
<dbReference type="InterPro" id="IPR033138">
    <property type="entry name" value="Cu_oxidase_CS"/>
</dbReference>
<comment type="subcellular location">
    <subcellularLocation>
        <location evidence="3">Secreted</location>
    </subcellularLocation>
</comment>
<dbReference type="Pfam" id="PF07731">
    <property type="entry name" value="Cu-oxidase_2"/>
    <property type="match status" value="1"/>
</dbReference>
<proteinExistence type="inferred from homology"/>
<reference evidence="18 19" key="1">
    <citation type="journal article" date="2015" name="Biotechnol. Biofuels">
        <title>Enhanced degradation of softwood versus hardwood by the white-rot fungus Pycnoporus coccineus.</title>
        <authorList>
            <person name="Couturier M."/>
            <person name="Navarro D."/>
            <person name="Chevret D."/>
            <person name="Henrissat B."/>
            <person name="Piumi F."/>
            <person name="Ruiz-Duenas F.J."/>
            <person name="Martinez A.T."/>
            <person name="Grigoriev I.V."/>
            <person name="Riley R."/>
            <person name="Lipzen A."/>
            <person name="Berrin J.G."/>
            <person name="Master E.R."/>
            <person name="Rosso M.N."/>
        </authorList>
    </citation>
    <scope>NUCLEOTIDE SEQUENCE [LARGE SCALE GENOMIC DNA]</scope>
    <source>
        <strain evidence="18 19">BRFM310</strain>
    </source>
</reference>
<dbReference type="InterPro" id="IPR001117">
    <property type="entry name" value="Cu-oxidase_2nd"/>
</dbReference>
<keyword evidence="9" id="KW-0186">Copper</keyword>
<evidence type="ECO:0000256" key="12">
    <source>
        <dbReference type="ARBA" id="ARBA00023185"/>
    </source>
</evidence>
<evidence type="ECO:0000256" key="6">
    <source>
        <dbReference type="ARBA" id="ARBA00022525"/>
    </source>
</evidence>
<dbReference type="GO" id="GO:0052716">
    <property type="term" value="F:hydroquinone:oxygen oxidoreductase activity"/>
    <property type="evidence" value="ECO:0007669"/>
    <property type="project" value="UniProtKB-EC"/>
</dbReference>
<dbReference type="SMR" id="A0A1Y2ILH7"/>
<organism evidence="18 19">
    <name type="scientific">Trametes coccinea (strain BRFM310)</name>
    <name type="common">Pycnoporus coccineus</name>
    <dbReference type="NCBI Taxonomy" id="1353009"/>
    <lineage>
        <taxon>Eukaryota</taxon>
        <taxon>Fungi</taxon>
        <taxon>Dikarya</taxon>
        <taxon>Basidiomycota</taxon>
        <taxon>Agaricomycotina</taxon>
        <taxon>Agaricomycetes</taxon>
        <taxon>Polyporales</taxon>
        <taxon>Polyporaceae</taxon>
        <taxon>Trametes</taxon>
    </lineage>
</organism>
<keyword evidence="6" id="KW-0964">Secreted</keyword>
<dbReference type="GO" id="GO:0046274">
    <property type="term" value="P:lignin catabolic process"/>
    <property type="evidence" value="ECO:0007669"/>
    <property type="project" value="UniProtKB-KW"/>
</dbReference>
<dbReference type="InterPro" id="IPR011707">
    <property type="entry name" value="Cu-oxidase-like_N"/>
</dbReference>
<feature type="transmembrane region" description="Helical" evidence="14">
    <location>
        <begin position="42"/>
        <end position="66"/>
    </location>
</feature>
<feature type="compositionally biased region" description="Low complexity" evidence="13">
    <location>
        <begin position="76"/>
        <end position="94"/>
    </location>
</feature>
<keyword evidence="14" id="KW-1133">Transmembrane helix</keyword>
<evidence type="ECO:0000256" key="10">
    <source>
        <dbReference type="ARBA" id="ARBA00023157"/>
    </source>
</evidence>
<dbReference type="Gene3D" id="2.60.40.420">
    <property type="entry name" value="Cupredoxins - blue copper proteins"/>
    <property type="match status" value="3"/>
</dbReference>
<evidence type="ECO:0000259" key="15">
    <source>
        <dbReference type="Pfam" id="PF00394"/>
    </source>
</evidence>
<name>A0A1Y2ILH7_TRAC3</name>
<evidence type="ECO:0000313" key="19">
    <source>
        <dbReference type="Proteomes" id="UP000193067"/>
    </source>
</evidence>
<dbReference type="InterPro" id="IPR008972">
    <property type="entry name" value="Cupredoxin"/>
</dbReference>
<evidence type="ECO:0000259" key="16">
    <source>
        <dbReference type="Pfam" id="PF07731"/>
    </source>
</evidence>
<dbReference type="PANTHER" id="PTHR11709:SF511">
    <property type="entry name" value="LACCASE"/>
    <property type="match status" value="1"/>
</dbReference>
<dbReference type="PROSITE" id="PS00079">
    <property type="entry name" value="MULTICOPPER_OXIDASE1"/>
    <property type="match status" value="1"/>
</dbReference>
<dbReference type="GO" id="GO:0005507">
    <property type="term" value="F:copper ion binding"/>
    <property type="evidence" value="ECO:0007669"/>
    <property type="project" value="InterPro"/>
</dbReference>
<dbReference type="InterPro" id="IPR045087">
    <property type="entry name" value="Cu-oxidase_fam"/>
</dbReference>
<feature type="compositionally biased region" description="Basic and acidic residues" evidence="13">
    <location>
        <begin position="10"/>
        <end position="21"/>
    </location>
</feature>
<dbReference type="GO" id="GO:0005576">
    <property type="term" value="C:extracellular region"/>
    <property type="evidence" value="ECO:0007669"/>
    <property type="project" value="UniProtKB-SubCell"/>
</dbReference>
<evidence type="ECO:0000256" key="11">
    <source>
        <dbReference type="ARBA" id="ARBA00023180"/>
    </source>
</evidence>
<evidence type="ECO:0000256" key="8">
    <source>
        <dbReference type="ARBA" id="ARBA00023002"/>
    </source>
</evidence>
<feature type="domain" description="Plastocyanin-like" evidence="15">
    <location>
        <begin position="254"/>
        <end position="405"/>
    </location>
</feature>
<comment type="catalytic activity">
    <reaction evidence="1">
        <text>4 hydroquinone + O2 = 4 benzosemiquinone + 2 H2O</text>
        <dbReference type="Rhea" id="RHEA:11276"/>
        <dbReference type="ChEBI" id="CHEBI:15377"/>
        <dbReference type="ChEBI" id="CHEBI:15379"/>
        <dbReference type="ChEBI" id="CHEBI:17594"/>
        <dbReference type="ChEBI" id="CHEBI:17977"/>
        <dbReference type="EC" id="1.10.3.2"/>
    </reaction>
</comment>
<keyword evidence="7" id="KW-0479">Metal-binding</keyword>
<comment type="similarity">
    <text evidence="4">Belongs to the multicopper oxidase family.</text>
</comment>
<dbReference type="CDD" id="cd13910">
    <property type="entry name" value="CuRO_3_MCO_like_4"/>
    <property type="match status" value="1"/>
</dbReference>
<dbReference type="InterPro" id="IPR011706">
    <property type="entry name" value="Cu-oxidase_C"/>
</dbReference>
<comment type="cofactor">
    <cofactor evidence="2">
        <name>Cu cation</name>
        <dbReference type="ChEBI" id="CHEBI:23378"/>
    </cofactor>
</comment>
<keyword evidence="14" id="KW-0812">Transmembrane</keyword>
<evidence type="ECO:0000256" key="9">
    <source>
        <dbReference type="ARBA" id="ARBA00023008"/>
    </source>
</evidence>
<evidence type="ECO:0000256" key="2">
    <source>
        <dbReference type="ARBA" id="ARBA00001935"/>
    </source>
</evidence>
<evidence type="ECO:0000256" key="5">
    <source>
        <dbReference type="ARBA" id="ARBA00012297"/>
    </source>
</evidence>
<evidence type="ECO:0000256" key="1">
    <source>
        <dbReference type="ARBA" id="ARBA00000349"/>
    </source>
</evidence>
<dbReference type="PANTHER" id="PTHR11709">
    <property type="entry name" value="MULTI-COPPER OXIDASE"/>
    <property type="match status" value="1"/>
</dbReference>